<protein>
    <submittedName>
        <fullName evidence="2">ABC-type Na+ efflux pump, permease component</fullName>
    </submittedName>
</protein>
<keyword evidence="1" id="KW-0812">Transmembrane</keyword>
<comment type="caution">
    <text evidence="2">The sequence shown here is derived from an EMBL/GenBank/DDBJ whole genome shotgun (WGS) entry which is preliminary data.</text>
</comment>
<dbReference type="PANTHER" id="PTHR43471">
    <property type="entry name" value="ABC TRANSPORTER PERMEASE"/>
    <property type="match status" value="1"/>
</dbReference>
<dbReference type="EMBL" id="NIDE01000014">
    <property type="protein sequence ID" value="OWK37681.1"/>
    <property type="molecule type" value="Genomic_DNA"/>
</dbReference>
<dbReference type="GO" id="GO:0140359">
    <property type="term" value="F:ABC-type transporter activity"/>
    <property type="evidence" value="ECO:0007669"/>
    <property type="project" value="InterPro"/>
</dbReference>
<organism evidence="2 3">
    <name type="scientific">Fimbriiglobus ruber</name>
    <dbReference type="NCBI Taxonomy" id="1908690"/>
    <lineage>
        <taxon>Bacteria</taxon>
        <taxon>Pseudomonadati</taxon>
        <taxon>Planctomycetota</taxon>
        <taxon>Planctomycetia</taxon>
        <taxon>Gemmatales</taxon>
        <taxon>Gemmataceae</taxon>
        <taxon>Fimbriiglobus</taxon>
    </lineage>
</organism>
<feature type="transmembrane region" description="Helical" evidence="1">
    <location>
        <begin position="382"/>
        <end position="402"/>
    </location>
</feature>
<reference evidence="3" key="1">
    <citation type="submission" date="2017-06" db="EMBL/GenBank/DDBJ databases">
        <title>Genome analysis of Fimbriiglobus ruber SP5, the first member of the order Planctomycetales with confirmed chitinolytic capability.</title>
        <authorList>
            <person name="Ravin N.V."/>
            <person name="Rakitin A.L."/>
            <person name="Ivanova A.A."/>
            <person name="Beletsky A.V."/>
            <person name="Kulichevskaya I.S."/>
            <person name="Mardanov A.V."/>
            <person name="Dedysh S.N."/>
        </authorList>
    </citation>
    <scope>NUCLEOTIDE SEQUENCE [LARGE SCALE GENOMIC DNA]</scope>
    <source>
        <strain evidence="3">SP5</strain>
    </source>
</reference>
<dbReference type="OrthoDB" id="5486437at2"/>
<feature type="transmembrane region" description="Helical" evidence="1">
    <location>
        <begin position="24"/>
        <end position="49"/>
    </location>
</feature>
<dbReference type="RefSeq" id="WP_088257547.1">
    <property type="nucleotide sequence ID" value="NZ_NIDE01000014.1"/>
</dbReference>
<dbReference type="GO" id="GO:0005886">
    <property type="term" value="C:plasma membrane"/>
    <property type="evidence" value="ECO:0007669"/>
    <property type="project" value="UniProtKB-SubCell"/>
</dbReference>
<gene>
    <name evidence="2" type="ORF">FRUB_06801</name>
</gene>
<feature type="transmembrane region" description="Helical" evidence="1">
    <location>
        <begin position="328"/>
        <end position="346"/>
    </location>
</feature>
<keyword evidence="3" id="KW-1185">Reference proteome</keyword>
<feature type="transmembrane region" description="Helical" evidence="1">
    <location>
        <begin position="208"/>
        <end position="230"/>
    </location>
</feature>
<feature type="transmembrane region" description="Helical" evidence="1">
    <location>
        <begin position="251"/>
        <end position="272"/>
    </location>
</feature>
<evidence type="ECO:0000313" key="2">
    <source>
        <dbReference type="EMBL" id="OWK37681.1"/>
    </source>
</evidence>
<keyword evidence="1" id="KW-0472">Membrane</keyword>
<dbReference type="AlphaFoldDB" id="A0A225D800"/>
<evidence type="ECO:0000256" key="1">
    <source>
        <dbReference type="SAM" id="Phobius"/>
    </source>
</evidence>
<keyword evidence="1" id="KW-1133">Transmembrane helix</keyword>
<dbReference type="Proteomes" id="UP000214646">
    <property type="component" value="Unassembled WGS sequence"/>
</dbReference>
<name>A0A225D800_9BACT</name>
<proteinExistence type="predicted"/>
<sequence>MRWSVVRLIAGKELRDLLRDRRTVMLILVLPAVLYPLFGGVALSFAYALKSQPAVVGVVGGDRLPGPGSGLPSLVTGERAADGLDANEDDFGPVVFRPLDGDPAAALREKRADVVLVVAPDFALNLGDTGHKPKLTILHREGDEKAKLAGRRLSGIIRVWEKQLRERRFERAHLPKDFDKVLTVDDPQTDKPKEKRAADELRDTFCRIFPFIVMMWLVAGAIQPAVDMTAGEKERGTMETLLISPAERSEIVAGKFLATTAFSFASMVWNVLWLTAGAVVIERLFDNPIVNFPGVFGCVVLGVPLAMVFSAVGVALGVFAKSTKEGQYYLMPIMLVSMPLAFWSMLPGAELTPGTFWVPVTGPLLLQRRLLTVSGEPIPWEYFGPVLGAQAVWVAAALAFAVRQFHRESVLFRETGPQKRIGLFSRLFRRDAGPVE</sequence>
<dbReference type="PANTHER" id="PTHR43471:SF3">
    <property type="entry name" value="ABC TRANSPORTER PERMEASE PROTEIN NATB"/>
    <property type="match status" value="1"/>
</dbReference>
<dbReference type="Pfam" id="PF12679">
    <property type="entry name" value="ABC2_membrane_2"/>
    <property type="match status" value="1"/>
</dbReference>
<evidence type="ECO:0000313" key="3">
    <source>
        <dbReference type="Proteomes" id="UP000214646"/>
    </source>
</evidence>
<accession>A0A225D800</accession>
<feature type="transmembrane region" description="Helical" evidence="1">
    <location>
        <begin position="292"/>
        <end position="316"/>
    </location>
</feature>